<accession>A0A0A2Y194</accession>
<dbReference type="RefSeq" id="WP_013747210.1">
    <property type="nucleotide sequence ID" value="NZ_JPXY01000035.1"/>
</dbReference>
<comment type="caution">
    <text evidence="2">The sequence shown here is derived from an EMBL/GenBank/DDBJ whole genome shotgun (WGS) entry which is preliminary data.</text>
</comment>
<dbReference type="Proteomes" id="UP000030418">
    <property type="component" value="Unassembled WGS sequence"/>
</dbReference>
<dbReference type="AlphaFoldDB" id="A0A0A2Y194"/>
<evidence type="ECO:0000313" key="3">
    <source>
        <dbReference type="Proteomes" id="UP000030418"/>
    </source>
</evidence>
<proteinExistence type="predicted"/>
<gene>
    <name evidence="2" type="ORF">P375_08320</name>
</gene>
<keyword evidence="3" id="KW-1185">Reference proteome</keyword>
<reference evidence="2 3" key="1">
    <citation type="submission" date="2014-08" db="EMBL/GenBank/DDBJ databases">
        <title>Chaperone-usher fimbriae in a diverse selection of Gallibacterium genomes.</title>
        <authorList>
            <person name="Kudirkiene E."/>
            <person name="Bager R.J."/>
            <person name="Johnson T.J."/>
            <person name="Bojesen A.M."/>
        </authorList>
    </citation>
    <scope>NUCLEOTIDE SEQUENCE [LARGE SCALE GENOMIC DNA]</scope>
    <source>
        <strain evidence="2 3">CCM5976</strain>
    </source>
</reference>
<dbReference type="Pfam" id="PF24731">
    <property type="entry name" value="DUF7683"/>
    <property type="match status" value="1"/>
</dbReference>
<feature type="domain" description="DUF7683" evidence="1">
    <location>
        <begin position="5"/>
        <end position="58"/>
    </location>
</feature>
<evidence type="ECO:0000313" key="2">
    <source>
        <dbReference type="EMBL" id="KGQ31269.1"/>
    </source>
</evidence>
<protein>
    <recommendedName>
        <fullName evidence="1">DUF7683 domain-containing protein</fullName>
    </recommendedName>
</protein>
<organism evidence="2 3">
    <name type="scientific">Gallibacterium genomosp. 2</name>
    <dbReference type="NCBI Taxonomy" id="155517"/>
    <lineage>
        <taxon>Bacteria</taxon>
        <taxon>Pseudomonadati</taxon>
        <taxon>Pseudomonadota</taxon>
        <taxon>Gammaproteobacteria</taxon>
        <taxon>Pasteurellales</taxon>
        <taxon>Pasteurellaceae</taxon>
        <taxon>Gallibacterium</taxon>
    </lineage>
</organism>
<evidence type="ECO:0000259" key="1">
    <source>
        <dbReference type="Pfam" id="PF24731"/>
    </source>
</evidence>
<dbReference type="EMBL" id="JPXY01000035">
    <property type="protein sequence ID" value="KGQ31269.1"/>
    <property type="molecule type" value="Genomic_DNA"/>
</dbReference>
<sequence length="81" mass="9342">MIEVTRYIDVFDNITDELIDSYEITLPDEKAISYIQPDDDDCYAICVYALDEEQVINLGGEHLVSLYKNKDVCFHASCCRK</sequence>
<dbReference type="InterPro" id="IPR056100">
    <property type="entry name" value="DUF7683"/>
</dbReference>
<name>A0A0A2Y194_9PAST</name>